<gene>
    <name evidence="1" type="ORF">Ccl03g_32740</name>
</gene>
<dbReference type="RefSeq" id="WP_002588885.1">
    <property type="nucleotide sequence ID" value="NZ_BJLB01000001.1"/>
</dbReference>
<evidence type="ECO:0000313" key="2">
    <source>
        <dbReference type="Proteomes" id="UP000315200"/>
    </source>
</evidence>
<protein>
    <submittedName>
        <fullName evidence="1">Uncharacterized protein</fullName>
    </submittedName>
</protein>
<organism evidence="1 2">
    <name type="scientific">Enterocloster clostridioformis</name>
    <dbReference type="NCBI Taxonomy" id="1531"/>
    <lineage>
        <taxon>Bacteria</taxon>
        <taxon>Bacillati</taxon>
        <taxon>Bacillota</taxon>
        <taxon>Clostridia</taxon>
        <taxon>Lachnospirales</taxon>
        <taxon>Lachnospiraceae</taxon>
        <taxon>Enterocloster</taxon>
    </lineage>
</organism>
<reference evidence="1 2" key="1">
    <citation type="submission" date="2019-06" db="EMBL/GenBank/DDBJ databases">
        <title>Draft genome sequence of [Clostridium] clostridioforme NBRC 113352.</title>
        <authorList>
            <person name="Miura T."/>
            <person name="Furukawa M."/>
            <person name="Shimamura M."/>
            <person name="Ohyama Y."/>
            <person name="Yamazoe A."/>
            <person name="Kawasaki H."/>
        </authorList>
    </citation>
    <scope>NUCLEOTIDE SEQUENCE [LARGE SCALE GENOMIC DNA]</scope>
    <source>
        <strain evidence="1 2">NBRC 113352</strain>
    </source>
</reference>
<evidence type="ECO:0000313" key="1">
    <source>
        <dbReference type="EMBL" id="GEA37561.1"/>
    </source>
</evidence>
<proteinExistence type="predicted"/>
<dbReference type="EMBL" id="BJLB01000001">
    <property type="protein sequence ID" value="GEA37561.1"/>
    <property type="molecule type" value="Genomic_DNA"/>
</dbReference>
<sequence length="137" mass="15928">MNQNTFAKPETPFLLLTEDIDRSVSYYWWNDEKSMQDDAVERRGNGERIILAVEISSYRKVEIPPEYMVNDFIEEVNNAYEDAKKQGFDSIVLAIDTDMEDTYYISDTPAGFQCDAFDFVFEDIDSMAEALFNEKLI</sequence>
<dbReference type="Proteomes" id="UP000315200">
    <property type="component" value="Unassembled WGS sequence"/>
</dbReference>
<accession>A0A829WD96</accession>
<name>A0A829WD96_9FIRM</name>
<comment type="caution">
    <text evidence="1">The sequence shown here is derived from an EMBL/GenBank/DDBJ whole genome shotgun (WGS) entry which is preliminary data.</text>
</comment>
<dbReference type="AlphaFoldDB" id="A0A829WD96"/>